<reference evidence="2" key="1">
    <citation type="submission" date="2019-12" db="EMBL/GenBank/DDBJ databases">
        <authorList>
            <person name="Scholz U."/>
            <person name="Mascher M."/>
            <person name="Fiebig A."/>
        </authorList>
    </citation>
    <scope>NUCLEOTIDE SEQUENCE</scope>
</reference>
<evidence type="ECO:0000313" key="3">
    <source>
        <dbReference type="EMBL" id="CAA7401972.1"/>
    </source>
</evidence>
<sequence length="113" mass="12963">MPHHENAMEGPGDAGYLDTFPVLSKANYPLWAMQMQLHLEADSLSEAIESETVRSSRLVSREKKSSFHMVLRKQEEKALETEDIDEVEDAIEAEEEAMTEVLMRTRNLETNIR</sequence>
<evidence type="ECO:0000313" key="4">
    <source>
        <dbReference type="Proteomes" id="UP000663760"/>
    </source>
</evidence>
<dbReference type="AlphaFoldDB" id="A0A7I8J598"/>
<protein>
    <submittedName>
        <fullName evidence="2">Uncharacterized protein</fullName>
    </submittedName>
</protein>
<dbReference type="OrthoDB" id="695500at2759"/>
<proteinExistence type="predicted"/>
<evidence type="ECO:0000313" key="2">
    <source>
        <dbReference type="EMBL" id="CAA2625903.1"/>
    </source>
</evidence>
<evidence type="ECO:0000256" key="1">
    <source>
        <dbReference type="SAM" id="Coils"/>
    </source>
</evidence>
<keyword evidence="4" id="KW-1185">Reference proteome</keyword>
<dbReference type="EMBL" id="LR743596">
    <property type="protein sequence ID" value="CAA2625903.1"/>
    <property type="molecule type" value="Genomic_DNA"/>
</dbReference>
<dbReference type="Proteomes" id="UP000663760">
    <property type="component" value="Chromosome 9"/>
</dbReference>
<dbReference type="EMBL" id="LR746272">
    <property type="protein sequence ID" value="CAA7401972.1"/>
    <property type="molecule type" value="Genomic_DNA"/>
</dbReference>
<gene>
    <name evidence="2" type="ORF">SI7747_09011628</name>
    <name evidence="3" type="ORF">SI8410_09012650</name>
</gene>
<organism evidence="2">
    <name type="scientific">Spirodela intermedia</name>
    <name type="common">Intermediate duckweed</name>
    <dbReference type="NCBI Taxonomy" id="51605"/>
    <lineage>
        <taxon>Eukaryota</taxon>
        <taxon>Viridiplantae</taxon>
        <taxon>Streptophyta</taxon>
        <taxon>Embryophyta</taxon>
        <taxon>Tracheophyta</taxon>
        <taxon>Spermatophyta</taxon>
        <taxon>Magnoliopsida</taxon>
        <taxon>Liliopsida</taxon>
        <taxon>Araceae</taxon>
        <taxon>Lemnoideae</taxon>
        <taxon>Spirodela</taxon>
    </lineage>
</organism>
<name>A0A7I8J598_SPIIN</name>
<accession>A0A7I8J598</accession>
<keyword evidence="1" id="KW-0175">Coiled coil</keyword>
<feature type="coiled-coil region" evidence="1">
    <location>
        <begin position="77"/>
        <end position="104"/>
    </location>
</feature>